<dbReference type="HOGENOM" id="CLU_2012278_0_0_9"/>
<organism evidence="1 2">
    <name type="scientific">Roseburia intestinalis XB6B4</name>
    <dbReference type="NCBI Taxonomy" id="718255"/>
    <lineage>
        <taxon>Bacteria</taxon>
        <taxon>Bacillati</taxon>
        <taxon>Bacillota</taxon>
        <taxon>Clostridia</taxon>
        <taxon>Lachnospirales</taxon>
        <taxon>Lachnospiraceae</taxon>
        <taxon>Roseburia</taxon>
    </lineage>
</organism>
<name>D4KYU1_9FIRM</name>
<reference evidence="1 2" key="2">
    <citation type="submission" date="2010-03" db="EMBL/GenBank/DDBJ databases">
        <authorList>
            <person name="Pajon A."/>
        </authorList>
    </citation>
    <scope>NUCLEOTIDE SEQUENCE [LARGE SCALE GENOMIC DNA]</scope>
    <source>
        <strain evidence="1 2">XB6B4</strain>
    </source>
</reference>
<dbReference type="Proteomes" id="UP000008953">
    <property type="component" value="Chromosome"/>
</dbReference>
<dbReference type="RefSeq" id="WP_015521085.1">
    <property type="nucleotide sequence ID" value="NC_021012.1"/>
</dbReference>
<evidence type="ECO:0000313" key="1">
    <source>
        <dbReference type="EMBL" id="CBL12531.1"/>
    </source>
</evidence>
<gene>
    <name evidence="1" type="ORF">RO1_19890</name>
</gene>
<dbReference type="EMBL" id="FP929050">
    <property type="protein sequence ID" value="CBL12531.1"/>
    <property type="molecule type" value="Genomic_DNA"/>
</dbReference>
<sequence>MEESRTEKLEALETLVSYNDKVVKNVGILIKELSGQRLDDTDKFLDSILNAINWEIQVLNATMDVINKGKERIIKEAFNEKVIALGEAVKGKDDAKMADAFRALEPELEKLGAAAREVIG</sequence>
<dbReference type="AlphaFoldDB" id="D4KYU1"/>
<dbReference type="PATRIC" id="fig|718255.3.peg.3164"/>
<reference evidence="1 2" key="1">
    <citation type="submission" date="2010-03" db="EMBL/GenBank/DDBJ databases">
        <title>The genome sequence of Roseburia intestinalis XB6B4.</title>
        <authorList>
            <consortium name="metaHIT consortium -- http://www.metahit.eu/"/>
            <person name="Pajon A."/>
            <person name="Turner K."/>
            <person name="Parkhill J."/>
            <person name="Bernalier A."/>
        </authorList>
    </citation>
    <scope>NUCLEOTIDE SEQUENCE [LARGE SCALE GENOMIC DNA]</scope>
    <source>
        <strain evidence="1 2">XB6B4</strain>
    </source>
</reference>
<dbReference type="KEGG" id="rix:RO1_19890"/>
<proteinExistence type="predicted"/>
<accession>D4KYU1</accession>
<evidence type="ECO:0000313" key="2">
    <source>
        <dbReference type="Proteomes" id="UP000008953"/>
    </source>
</evidence>
<protein>
    <submittedName>
        <fullName evidence="1">Uncharacterized protein</fullName>
    </submittedName>
</protein>